<feature type="domain" description="Transposase IS200-like" evidence="1">
    <location>
        <begin position="9"/>
        <end position="123"/>
    </location>
</feature>
<comment type="caution">
    <text evidence="2">The sequence shown here is derived from an EMBL/GenBank/DDBJ whole genome shotgun (WGS) entry which is preliminary data.</text>
</comment>
<evidence type="ECO:0000313" key="2">
    <source>
        <dbReference type="EMBL" id="MYM67386.1"/>
    </source>
</evidence>
<dbReference type="RefSeq" id="WP_161013926.1">
    <property type="nucleotide sequence ID" value="NZ_WWCK01000003.1"/>
</dbReference>
<sequence length="265" mass="30682">MSRPLRLEFADAIYHVTARGDRQQAIYRDDTDRLAWLSMLASTCARFNFSVHSFCQMTNHYHLLLETGEANLSRGMRQLNGLYSQYFNRRHQVVGHLFQGRYKAILVQKDLYLRELARYVVLNPVRAGMVSDIADWNWSSYHFMTQQPCPPVWLQTDWILALFGTSRQEAMEAYRHFVLAGIGEASPIKRTRHQLILGDDAFVSRHRSCQAGVSLSEVTKEHRRAMALSLAEYEAKFTDRDMAIFEAYHSTAYTMTQIAFHFGIS</sequence>
<dbReference type="SMART" id="SM01321">
    <property type="entry name" value="Y1_Tnp"/>
    <property type="match status" value="1"/>
</dbReference>
<dbReference type="GO" id="GO:0006313">
    <property type="term" value="P:DNA transposition"/>
    <property type="evidence" value="ECO:0007669"/>
    <property type="project" value="InterPro"/>
</dbReference>
<dbReference type="GO" id="GO:0004803">
    <property type="term" value="F:transposase activity"/>
    <property type="evidence" value="ECO:0007669"/>
    <property type="project" value="InterPro"/>
</dbReference>
<dbReference type="EMBL" id="WWCK01000003">
    <property type="protein sequence ID" value="MYM67386.1"/>
    <property type="molecule type" value="Genomic_DNA"/>
</dbReference>
<evidence type="ECO:0000313" key="3">
    <source>
        <dbReference type="Proteomes" id="UP000450012"/>
    </source>
</evidence>
<dbReference type="Gene3D" id="3.30.70.1290">
    <property type="entry name" value="Transposase IS200-like"/>
    <property type="match status" value="1"/>
</dbReference>
<protein>
    <submittedName>
        <fullName evidence="2">Addiction module toxin RelE</fullName>
    </submittedName>
</protein>
<dbReference type="GO" id="GO:0003677">
    <property type="term" value="F:DNA binding"/>
    <property type="evidence" value="ECO:0007669"/>
    <property type="project" value="InterPro"/>
</dbReference>
<dbReference type="Proteomes" id="UP000450012">
    <property type="component" value="Unassembled WGS sequence"/>
</dbReference>
<keyword evidence="3" id="KW-1185">Reference proteome</keyword>
<dbReference type="InterPro" id="IPR036515">
    <property type="entry name" value="Transposase_17_sf"/>
</dbReference>
<reference evidence="2 3" key="1">
    <citation type="submission" date="2019-12" db="EMBL/GenBank/DDBJ databases">
        <title>Novel species isolated from a subtropical stream in China.</title>
        <authorList>
            <person name="Lu H."/>
        </authorList>
    </citation>
    <scope>NUCLEOTIDE SEQUENCE [LARGE SCALE GENOMIC DNA]</scope>
    <source>
        <strain evidence="2 3">FT55W</strain>
    </source>
</reference>
<organism evidence="2 3">
    <name type="scientific">Duganella rivi</name>
    <dbReference type="NCBI Taxonomy" id="2666083"/>
    <lineage>
        <taxon>Bacteria</taxon>
        <taxon>Pseudomonadati</taxon>
        <taxon>Pseudomonadota</taxon>
        <taxon>Betaproteobacteria</taxon>
        <taxon>Burkholderiales</taxon>
        <taxon>Oxalobacteraceae</taxon>
        <taxon>Telluria group</taxon>
        <taxon>Duganella</taxon>
    </lineage>
</organism>
<proteinExistence type="predicted"/>
<dbReference type="PANTHER" id="PTHR34322:SF2">
    <property type="entry name" value="TRANSPOSASE IS200-LIKE DOMAIN-CONTAINING PROTEIN"/>
    <property type="match status" value="1"/>
</dbReference>
<dbReference type="AlphaFoldDB" id="A0A7X4KAS9"/>
<dbReference type="PANTHER" id="PTHR34322">
    <property type="entry name" value="TRANSPOSASE, Y1_TNP DOMAIN-CONTAINING"/>
    <property type="match status" value="1"/>
</dbReference>
<name>A0A7X4KAS9_9BURK</name>
<dbReference type="Pfam" id="PF01797">
    <property type="entry name" value="Y1_Tnp"/>
    <property type="match status" value="1"/>
</dbReference>
<dbReference type="SUPFAM" id="SSF143422">
    <property type="entry name" value="Transposase IS200-like"/>
    <property type="match status" value="1"/>
</dbReference>
<gene>
    <name evidence="2" type="ORF">GTP45_11135</name>
</gene>
<evidence type="ECO:0000259" key="1">
    <source>
        <dbReference type="SMART" id="SM01321"/>
    </source>
</evidence>
<dbReference type="InterPro" id="IPR002686">
    <property type="entry name" value="Transposase_17"/>
</dbReference>
<accession>A0A7X4KAS9</accession>